<feature type="active site" description="Proton donor" evidence="10">
    <location>
        <position position="661"/>
    </location>
</feature>
<comment type="pathway">
    <text evidence="2">Protein modification; protein glycosylation.</text>
</comment>
<evidence type="ECO:0000313" key="14">
    <source>
        <dbReference type="Ensembl" id="ENSOMYP00000091790.2"/>
    </source>
</evidence>
<dbReference type="PANTHER" id="PTHR11742:SF55">
    <property type="entry name" value="ENDOPLASMIC RETICULUM MANNOSYL-OLIGOSACCHARIDE 1,2-ALPHA-MANNOSIDASE"/>
    <property type="match status" value="1"/>
</dbReference>
<keyword evidence="4" id="KW-0479">Metal-binding</keyword>
<evidence type="ECO:0000256" key="2">
    <source>
        <dbReference type="ARBA" id="ARBA00004922"/>
    </source>
</evidence>
<protein>
    <recommendedName>
        <fullName evidence="11">alpha-1,2-Mannosidase</fullName>
        <ecNumber evidence="11">3.2.1.-</ecNumber>
    </recommendedName>
</protein>
<dbReference type="SUPFAM" id="SSF48225">
    <property type="entry name" value="Seven-hairpin glycosidases"/>
    <property type="match status" value="2"/>
</dbReference>
<dbReference type="Proteomes" id="UP000694395">
    <property type="component" value="Chromosome Y"/>
</dbReference>
<reference evidence="14" key="2">
    <citation type="submission" date="2025-08" db="UniProtKB">
        <authorList>
            <consortium name="Ensembl"/>
        </authorList>
    </citation>
    <scope>IDENTIFICATION</scope>
</reference>
<dbReference type="GO" id="GO:0005509">
    <property type="term" value="F:calcium ion binding"/>
    <property type="evidence" value="ECO:0007669"/>
    <property type="project" value="InterPro"/>
</dbReference>
<evidence type="ECO:0000256" key="6">
    <source>
        <dbReference type="ARBA" id="ARBA00022837"/>
    </source>
</evidence>
<evidence type="ECO:0000256" key="10">
    <source>
        <dbReference type="PIRSR" id="PIRSR601382-1"/>
    </source>
</evidence>
<evidence type="ECO:0000313" key="15">
    <source>
        <dbReference type="Proteomes" id="UP000694395"/>
    </source>
</evidence>
<dbReference type="Pfam" id="PF01532">
    <property type="entry name" value="Glyco_hydro_47"/>
    <property type="match status" value="2"/>
</dbReference>
<evidence type="ECO:0000256" key="4">
    <source>
        <dbReference type="ARBA" id="ARBA00022723"/>
    </source>
</evidence>
<feature type="compositionally biased region" description="Basic and acidic residues" evidence="12">
    <location>
        <begin position="179"/>
        <end position="194"/>
    </location>
</feature>
<accession>A0A8C7U3B8</accession>
<dbReference type="InterPro" id="IPR012341">
    <property type="entry name" value="6hp_glycosidase-like_sf"/>
</dbReference>
<dbReference type="PRINTS" id="PR00747">
    <property type="entry name" value="GLYHDRLASE47"/>
</dbReference>
<evidence type="ECO:0000256" key="13">
    <source>
        <dbReference type="SAM" id="Phobius"/>
    </source>
</evidence>
<keyword evidence="13" id="KW-0472">Membrane</keyword>
<name>A0A8C7U3B8_ONCMY</name>
<reference evidence="14" key="1">
    <citation type="submission" date="2020-07" db="EMBL/GenBank/DDBJ databases">
        <title>A long reads based de novo assembly of the rainbow trout Arlee double haploid line genome.</title>
        <authorList>
            <person name="Gao G."/>
            <person name="Palti Y."/>
        </authorList>
    </citation>
    <scope>NUCLEOTIDE SEQUENCE [LARGE SCALE GENOMIC DNA]</scope>
</reference>
<sequence length="753" mass="84354">MYSPSRKDFIALTLSDQHSRSYNNGKHRRQSCWRKWKQLSRLQRSLILFLLALLLICGLLFYPSFSEQWGGMSDKAVREDWDEDWERGLKPVPPGVNPVAGPAGGPAVGLAGVAVGPELNPGLGLAVAPGLIPEVIPEPRRPKVPSIPKPPAKKRPFPNKRGPPSLQKERNVSDSLIKPAEKVPVEKAEEKEGEKPLVSWRGAMIEADEATEPPPSAHEKDAAVPPVPVNPEDTAPLAPVSVKPVDRLEMVREAFRHAWKGYKEFAWGHDELKPVSKSYGEWFGLGLTIIDALDTMWILGLKEEFEEARKWVETELSFSKNVDVNLFESTIRILGGLLSTYHLTGDEMFLEKAKDIGLRLMPAFKTPSKIPFSDVNIGKGTAHPPRWTSDSTLAEVTSVQLEFRELSRLTQDPQYQEVVNEVMKLVHKLPGKHDGLVPMFINTNSGQFTHKGVFTLGARADSYYEYLLKQWIQGGKTEPDLLEDYLEAIEGVKKHLLRTSGPRKLTFVGELNHNRFNPKMVRDYTEHPYQYTLYVLLYMFTINTLSPSLSPPSRTLSPSLSPHLAPSPCLSLPPSPSLSICLSLSLPPLAPSPCLSLPPSPSLSICLSLSLSQDHLVCFLPGTLALGAHNGLPEDHMELALQLMETCHQMYIQMETGLSPEIAHFNLQPYDGRDVDVKPADRHNLLRPETVESLFYLYRFTKDAKYRDWGWDILESFNKYTRVSPNVLLYARQHSDSTFTDLLGLITCQTFIG</sequence>
<evidence type="ECO:0000256" key="3">
    <source>
        <dbReference type="ARBA" id="ARBA00007658"/>
    </source>
</evidence>
<keyword evidence="15" id="KW-1185">Reference proteome</keyword>
<dbReference type="Ensembl" id="ENSOMYT00000099877.2">
    <property type="protein sequence ID" value="ENSOMYP00000091790.2"/>
    <property type="gene ID" value="ENSOMYG00000042125.2"/>
</dbReference>
<feature type="transmembrane region" description="Helical" evidence="13">
    <location>
        <begin position="45"/>
        <end position="65"/>
    </location>
</feature>
<dbReference type="GO" id="GO:0016020">
    <property type="term" value="C:membrane"/>
    <property type="evidence" value="ECO:0007669"/>
    <property type="project" value="InterPro"/>
</dbReference>
<reference evidence="14" key="3">
    <citation type="submission" date="2025-09" db="UniProtKB">
        <authorList>
            <consortium name="Ensembl"/>
        </authorList>
    </citation>
    <scope>IDENTIFICATION</scope>
</reference>
<evidence type="ECO:0000256" key="7">
    <source>
        <dbReference type="ARBA" id="ARBA00023157"/>
    </source>
</evidence>
<comment type="cofactor">
    <cofactor evidence="1">
        <name>Ca(2+)</name>
        <dbReference type="ChEBI" id="CHEBI:29108"/>
    </cofactor>
</comment>
<dbReference type="InterPro" id="IPR001382">
    <property type="entry name" value="Glyco_hydro_47"/>
</dbReference>
<organism evidence="14 15">
    <name type="scientific">Oncorhynchus mykiss</name>
    <name type="common">Rainbow trout</name>
    <name type="synonym">Salmo gairdneri</name>
    <dbReference type="NCBI Taxonomy" id="8022"/>
    <lineage>
        <taxon>Eukaryota</taxon>
        <taxon>Metazoa</taxon>
        <taxon>Chordata</taxon>
        <taxon>Craniata</taxon>
        <taxon>Vertebrata</taxon>
        <taxon>Euteleostomi</taxon>
        <taxon>Actinopterygii</taxon>
        <taxon>Neopterygii</taxon>
        <taxon>Teleostei</taxon>
        <taxon>Protacanthopterygii</taxon>
        <taxon>Salmoniformes</taxon>
        <taxon>Salmonidae</taxon>
        <taxon>Salmoninae</taxon>
        <taxon>Oncorhynchus</taxon>
    </lineage>
</organism>
<evidence type="ECO:0000256" key="8">
    <source>
        <dbReference type="ARBA" id="ARBA00047669"/>
    </source>
</evidence>
<comment type="similarity">
    <text evidence="3 11">Belongs to the glycosyl hydrolase 47 family.</text>
</comment>
<gene>
    <name evidence="14" type="primary">man1b1a</name>
</gene>
<dbReference type="PANTHER" id="PTHR11742">
    <property type="entry name" value="MANNOSYL-OLIGOSACCHARIDE ALPHA-1,2-MANNOSIDASE-RELATED"/>
    <property type="match status" value="1"/>
</dbReference>
<feature type="active site" evidence="10">
    <location>
        <position position="461"/>
    </location>
</feature>
<keyword evidence="7" id="KW-1015">Disulfide bond</keyword>
<keyword evidence="6" id="KW-0106">Calcium</keyword>
<evidence type="ECO:0000256" key="11">
    <source>
        <dbReference type="RuleBase" id="RU361193"/>
    </source>
</evidence>
<keyword evidence="13" id="KW-1133">Transmembrane helix</keyword>
<dbReference type="InterPro" id="IPR036026">
    <property type="entry name" value="Seven-hairpin_glycosidases"/>
</dbReference>
<evidence type="ECO:0000256" key="1">
    <source>
        <dbReference type="ARBA" id="ARBA00001913"/>
    </source>
</evidence>
<evidence type="ECO:0000256" key="9">
    <source>
        <dbReference type="ARBA" id="ARBA00048605"/>
    </source>
</evidence>
<keyword evidence="11" id="KW-0326">Glycosidase</keyword>
<feature type="region of interest" description="Disordered" evidence="12">
    <location>
        <begin position="137"/>
        <end position="194"/>
    </location>
</feature>
<keyword evidence="13" id="KW-0812">Transmembrane</keyword>
<proteinExistence type="inferred from homology"/>
<evidence type="ECO:0000256" key="12">
    <source>
        <dbReference type="SAM" id="MobiDB-lite"/>
    </source>
</evidence>
<dbReference type="FunFam" id="1.50.10.10:FF:000156">
    <property type="entry name" value="alpha-1,2-Mannosidase"/>
    <property type="match status" value="1"/>
</dbReference>
<dbReference type="InterPro" id="IPR050749">
    <property type="entry name" value="Glycosyl_Hydrolase_47"/>
</dbReference>
<dbReference type="EC" id="3.2.1.-" evidence="11"/>
<evidence type="ECO:0000256" key="5">
    <source>
        <dbReference type="ARBA" id="ARBA00022801"/>
    </source>
</evidence>
<comment type="catalytic activity">
    <reaction evidence="8">
        <text>N(4)-(alpha-D-Man-(1-&gt;2)-alpha-D-Man-(1-&gt;2)-alpha-D-Man-(1-&gt;3)-[alpha-D-Man-(1-&gt;3)-[alpha-D-Man-(1-&gt;2)-alpha-D-Man-(1-&gt;6)]-alpha-D-Man-(1-&gt;6)]-beta-D-Man-(1-&gt;4)-beta-D-GlcNAc-(1-&gt;4)-beta-D-GlcNAc)-L-asparaginyl-[protein] (N-glucan mannose isomer 8A1,2,3B1,3) + 3 H2O = N(4)-(alpha-D-Man-(1-&gt;3)-[alpha-D-Man-(1-&gt;3)-[alpha-D-Man-(1-&gt;6)]-alpha-D-Man-(1-&gt;6)]-beta-D-Man-(1-&gt;4)-beta-D-GlcNAc-(1-&gt;4)-beta-D-GlcNAc)-L-asparaginyl-[protein] (N-glucan mannose isomer 5A1,2) + 3 beta-D-mannose</text>
        <dbReference type="Rhea" id="RHEA:56028"/>
        <dbReference type="Rhea" id="RHEA-COMP:14358"/>
        <dbReference type="Rhea" id="RHEA-COMP:14367"/>
        <dbReference type="ChEBI" id="CHEBI:15377"/>
        <dbReference type="ChEBI" id="CHEBI:28563"/>
        <dbReference type="ChEBI" id="CHEBI:59087"/>
        <dbReference type="ChEBI" id="CHEBI:60628"/>
        <dbReference type="EC" id="3.2.1.113"/>
    </reaction>
</comment>
<keyword evidence="5 11" id="KW-0378">Hydrolase</keyword>
<dbReference type="GeneTree" id="ENSGT00940000155422"/>
<feature type="active site" description="Proton donor" evidence="10">
    <location>
        <position position="328"/>
    </location>
</feature>
<dbReference type="AlphaFoldDB" id="A0A8C7U3B8"/>
<dbReference type="GO" id="GO:0005783">
    <property type="term" value="C:endoplasmic reticulum"/>
    <property type="evidence" value="ECO:0007669"/>
    <property type="project" value="TreeGrafter"/>
</dbReference>
<feature type="active site" evidence="10">
    <location>
        <position position="689"/>
    </location>
</feature>
<dbReference type="GO" id="GO:0004571">
    <property type="term" value="F:mannosyl-oligosaccharide 1,2-alpha-mannosidase activity"/>
    <property type="evidence" value="ECO:0007669"/>
    <property type="project" value="UniProtKB-EC"/>
</dbReference>
<dbReference type="Gene3D" id="1.50.10.10">
    <property type="match status" value="2"/>
</dbReference>
<comment type="catalytic activity">
    <reaction evidence="9">
        <text>N(4)-(alpha-D-Man-(1-&gt;2)-alpha-D-Man-(1-&gt;2)-alpha-D-Man-(1-&gt;3)-[alpha-D-Man-(1-&gt;2)-alpha-D-Man-(1-&gt;3)-[alpha-D-Man-(1-&gt;2)-alpha-D-Man-(1-&gt;6)]-alpha-D-Man-(1-&gt;6)]-beta-D-Man-(1-&gt;4)-beta-D-GlcNAc-(1-&gt;4)-beta-D-GlcNAc)-L-asparaginyl-[protein] (N-glucan mannose isomer 9A1,2,3B1,2,3) + 4 H2O = N(4)-(alpha-D-Man-(1-&gt;3)-[alpha-D-Man-(1-&gt;3)-[alpha-D-Man-(1-&gt;6)]-alpha-D-Man-(1-&gt;6)]-beta-D-Man-(1-&gt;4)-beta-D-GlcNAc-(1-&gt;4)-beta-D-GlcNAc)-L-asparaginyl-[protein] (N-glucan mannose isomer 5A1,2) + 4 beta-D-mannose</text>
        <dbReference type="Rhea" id="RHEA:56008"/>
        <dbReference type="Rhea" id="RHEA-COMP:14356"/>
        <dbReference type="Rhea" id="RHEA-COMP:14367"/>
        <dbReference type="ChEBI" id="CHEBI:15377"/>
        <dbReference type="ChEBI" id="CHEBI:28563"/>
        <dbReference type="ChEBI" id="CHEBI:59087"/>
        <dbReference type="ChEBI" id="CHEBI:139493"/>
        <dbReference type="EC" id="3.2.1.113"/>
    </reaction>
</comment>
<dbReference type="GO" id="GO:0005975">
    <property type="term" value="P:carbohydrate metabolic process"/>
    <property type="evidence" value="ECO:0007669"/>
    <property type="project" value="InterPro"/>
</dbReference>